<accession>A0A169QKY4</accession>
<feature type="signal peptide" evidence="1">
    <location>
        <begin position="1"/>
        <end position="24"/>
    </location>
</feature>
<sequence length="161" mass="17300">MSCQPVRRCLVAALAIGFASAAEARRLPLPSDPALARSTAIARYHAQRQHVGGGFLAASRGAGGVRLLREERGVAITPGPIAPPSGAESRAGLRWRQLFWFHARAIRTRSTSGRWSAWTDPGDEPVFGCLVRIYANRRETACVDPGFGGGTGRTEGRLRAH</sequence>
<name>A0A169QKY4_9HYPH</name>
<feature type="chain" id="PRO_5007902343" evidence="1">
    <location>
        <begin position="25"/>
        <end position="161"/>
    </location>
</feature>
<organism evidence="2 3">
    <name type="scientific">Methylorubrum populi</name>
    <dbReference type="NCBI Taxonomy" id="223967"/>
    <lineage>
        <taxon>Bacteria</taxon>
        <taxon>Pseudomonadati</taxon>
        <taxon>Pseudomonadota</taxon>
        <taxon>Alphaproteobacteria</taxon>
        <taxon>Hyphomicrobiales</taxon>
        <taxon>Methylobacteriaceae</taxon>
        <taxon>Methylorubrum</taxon>
    </lineage>
</organism>
<evidence type="ECO:0000313" key="3">
    <source>
        <dbReference type="Proteomes" id="UP000218288"/>
    </source>
</evidence>
<dbReference type="AlphaFoldDB" id="A0A169QKY4"/>
<keyword evidence="1" id="KW-0732">Signal</keyword>
<gene>
    <name evidence="2" type="ORF">MPPM_0451</name>
</gene>
<dbReference type="OrthoDB" id="4131787at1224"/>
<protein>
    <submittedName>
        <fullName evidence="2">Uncharacterized protein</fullName>
    </submittedName>
</protein>
<evidence type="ECO:0000256" key="1">
    <source>
        <dbReference type="SAM" id="SignalP"/>
    </source>
</evidence>
<dbReference type="Proteomes" id="UP000218288">
    <property type="component" value="Chromosome"/>
</dbReference>
<dbReference type="RefSeq" id="WP_096483507.1">
    <property type="nucleotide sequence ID" value="NZ_AP014809.1"/>
</dbReference>
<evidence type="ECO:0000313" key="2">
    <source>
        <dbReference type="EMBL" id="BAU89056.1"/>
    </source>
</evidence>
<reference evidence="2 3" key="1">
    <citation type="journal article" date="2016" name="Genome Announc.">
        <title>Complete Genome Sequence of Methylobacterium populi P-1M, Isolated from Pink-Pigmented Household Biofilm.</title>
        <authorList>
            <person name="Morohoshi T."/>
            <person name="Ikeda T."/>
        </authorList>
    </citation>
    <scope>NUCLEOTIDE SEQUENCE [LARGE SCALE GENOMIC DNA]</scope>
    <source>
        <strain evidence="2 3">P-1M</strain>
    </source>
</reference>
<proteinExistence type="predicted"/>
<dbReference type="EMBL" id="AP014809">
    <property type="protein sequence ID" value="BAU89056.1"/>
    <property type="molecule type" value="Genomic_DNA"/>
</dbReference>